<dbReference type="Proteomes" id="UP000029889">
    <property type="component" value="Segment"/>
</dbReference>
<dbReference type="RefSeq" id="YP_009101958.1">
    <property type="nucleotide sequence ID" value="NC_025447.1"/>
</dbReference>
<dbReference type="EMBL" id="KM507819">
    <property type="protein sequence ID" value="AIT14261.1"/>
    <property type="molecule type" value="Genomic_DNA"/>
</dbReference>
<name>A0A097EXX4_9CAUD</name>
<protein>
    <submittedName>
        <fullName evidence="1">Uncharacterized protein</fullName>
    </submittedName>
</protein>
<dbReference type="KEGG" id="vg:22111411"/>
<reference evidence="1 2" key="1">
    <citation type="submission" date="2014-09" db="EMBL/GenBank/DDBJ databases">
        <authorList>
            <person name="Lapin J.S."/>
            <person name="Pope W.H."/>
            <person name="Hua J."/>
            <person name="Ford M.E."/>
            <person name="Conway J.F."/>
            <person name="Hatfull G.F."/>
            <person name="Hendrix R.W."/>
        </authorList>
    </citation>
    <scope>NUCLEOTIDE SEQUENCE [LARGE SCALE GENOMIC DNA]</scope>
</reference>
<accession>A0A097EXX4</accession>
<sequence>MSLERALEIAKLIDLCSKEIVSNCLNGYLFKEGKSYCRMIYDDSSEYIHMYEENLDSSETTLNGCDVNLEDNYMYFCRDADILIQDSDILTGGEEKHLPYSVLDNNWGSEDYYFQQSTIYNEDILDKLVISWYFHNTDYSSFYIDLDLLRVLKEDI</sequence>
<organism evidence="1 2">
    <name type="scientific">Escherichia phage 121Q</name>
    <dbReference type="NCBI Taxonomy" id="1555202"/>
    <lineage>
        <taxon>Viruses</taxon>
        <taxon>Duplodnaviria</taxon>
        <taxon>Heunggongvirae</taxon>
        <taxon>Uroviricota</taxon>
        <taxon>Caudoviricetes</taxon>
        <taxon>Asteriusvirus</taxon>
        <taxon>Asteriusvirus av121Q</taxon>
    </lineage>
</organism>
<evidence type="ECO:0000313" key="1">
    <source>
        <dbReference type="EMBL" id="AIT14261.1"/>
    </source>
</evidence>
<evidence type="ECO:0000313" key="2">
    <source>
        <dbReference type="Proteomes" id="UP000029889"/>
    </source>
</evidence>
<proteinExistence type="predicted"/>
<dbReference type="GeneID" id="22111411"/>
<keyword evidence="2" id="KW-1185">Reference proteome</keyword>
<gene>
    <name evidence="1" type="primary">371</name>
    <name evidence="1" type="ORF">PBI_121Q_371</name>
</gene>